<keyword evidence="1" id="KW-0812">Transmembrane</keyword>
<keyword evidence="1" id="KW-1133">Transmembrane helix</keyword>
<comment type="caution">
    <text evidence="2">The sequence shown here is derived from an EMBL/GenBank/DDBJ whole genome shotgun (WGS) entry which is preliminary data.</text>
</comment>
<organism evidence="2 3">
    <name type="scientific">Polluticaenibacter yanchengensis</name>
    <dbReference type="NCBI Taxonomy" id="3014562"/>
    <lineage>
        <taxon>Bacteria</taxon>
        <taxon>Pseudomonadati</taxon>
        <taxon>Bacteroidota</taxon>
        <taxon>Chitinophagia</taxon>
        <taxon>Chitinophagales</taxon>
        <taxon>Chitinophagaceae</taxon>
        <taxon>Polluticaenibacter</taxon>
    </lineage>
</organism>
<dbReference type="Gene3D" id="3.40.50.2000">
    <property type="entry name" value="Glycogen Phosphorylase B"/>
    <property type="match status" value="1"/>
</dbReference>
<gene>
    <name evidence="2" type="ORF">O3P16_16495</name>
</gene>
<accession>A0ABT4UNK3</accession>
<dbReference type="EMBL" id="JAQGEF010000029">
    <property type="protein sequence ID" value="MDA3616414.1"/>
    <property type="molecule type" value="Genomic_DNA"/>
</dbReference>
<evidence type="ECO:0000313" key="2">
    <source>
        <dbReference type="EMBL" id="MDA3616414.1"/>
    </source>
</evidence>
<proteinExistence type="predicted"/>
<keyword evidence="1" id="KW-0472">Membrane</keyword>
<reference evidence="2 3" key="1">
    <citation type="submission" date="2022-12" db="EMBL/GenBank/DDBJ databases">
        <title>Chitinophagaceae gen. sp. nov., a new member of the family Chitinophagaceae, isolated from soil in a chemical factory.</title>
        <authorList>
            <person name="Ke Z."/>
        </authorList>
    </citation>
    <scope>NUCLEOTIDE SEQUENCE [LARGE SCALE GENOMIC DNA]</scope>
    <source>
        <strain evidence="2 3">LY-5</strain>
    </source>
</reference>
<dbReference type="Proteomes" id="UP001210231">
    <property type="component" value="Unassembled WGS sequence"/>
</dbReference>
<protein>
    <recommendedName>
        <fullName evidence="4">Glycosyltransferase</fullName>
    </recommendedName>
</protein>
<name>A0ABT4UNK3_9BACT</name>
<evidence type="ECO:0008006" key="4">
    <source>
        <dbReference type="Google" id="ProtNLM"/>
    </source>
</evidence>
<keyword evidence="3" id="KW-1185">Reference proteome</keyword>
<dbReference type="SUPFAM" id="SSF53756">
    <property type="entry name" value="UDP-Glycosyltransferase/glycogen phosphorylase"/>
    <property type="match status" value="1"/>
</dbReference>
<evidence type="ECO:0000313" key="3">
    <source>
        <dbReference type="Proteomes" id="UP001210231"/>
    </source>
</evidence>
<sequence>MKQSSNYYITYSASQITEGGQSRTAAFFRYFEKKDWNIINVYAAGSKGRILKMIKYIWFLYFVKNKTLFIHFGALVFLFSASLINKPKVLRFFLTLLQRLAGNNKVIIEVNDLPFEQSIDLGLPVEELYKKFQDGLFSIKNIHFIFASNTMEQYVSQNFHLKNTGSIINGSNALEDSVMAPDYDWILSNTIKCIYAGTLNEGREIHSLIRLFKELKHITLVLMGGDGEWLKDESLPGNIKYIGSYPENIAQKIVSQCDLGIIHYDAGKFYYNLCYPTKASFYIAAKIPFLSTPLTELKNHFSNFEGAYFVEFDKWILFLDNITREILIKDKMSISRNYKRFTWPYLLSPLDNILKNPS</sequence>
<feature type="transmembrane region" description="Helical" evidence="1">
    <location>
        <begin position="68"/>
        <end position="84"/>
    </location>
</feature>
<dbReference type="RefSeq" id="WP_407032743.1">
    <property type="nucleotide sequence ID" value="NZ_JAQGEF010000029.1"/>
</dbReference>
<evidence type="ECO:0000256" key="1">
    <source>
        <dbReference type="SAM" id="Phobius"/>
    </source>
</evidence>